<dbReference type="Pfam" id="PF00884">
    <property type="entry name" value="Sulfatase"/>
    <property type="match status" value="1"/>
</dbReference>
<name>A0A974SSK8_9RHOO</name>
<reference evidence="9" key="1">
    <citation type="submission" date="2020-11" db="EMBL/GenBank/DDBJ databases">
        <title>Azospira restricta DSM 18626 genome sequence.</title>
        <authorList>
            <person name="Moe W.M."/>
        </authorList>
    </citation>
    <scope>NUCLEOTIDE SEQUENCE</scope>
    <source>
        <strain evidence="9">DSM 18626</strain>
    </source>
</reference>
<protein>
    <submittedName>
        <fullName evidence="9">Phosphoethanolamine transferase CptA</fullName>
    </submittedName>
</protein>
<keyword evidence="4 7" id="KW-0812">Transmembrane</keyword>
<evidence type="ECO:0000256" key="3">
    <source>
        <dbReference type="ARBA" id="ARBA00022679"/>
    </source>
</evidence>
<dbReference type="GO" id="GO:0005886">
    <property type="term" value="C:plasma membrane"/>
    <property type="evidence" value="ECO:0007669"/>
    <property type="project" value="UniProtKB-SubCell"/>
</dbReference>
<dbReference type="SUPFAM" id="SSF53649">
    <property type="entry name" value="Alkaline phosphatase-like"/>
    <property type="match status" value="1"/>
</dbReference>
<gene>
    <name evidence="9" type="primary">cptA</name>
    <name evidence="9" type="ORF">IWH25_17555</name>
</gene>
<evidence type="ECO:0000256" key="5">
    <source>
        <dbReference type="ARBA" id="ARBA00022989"/>
    </source>
</evidence>
<feature type="transmembrane region" description="Helical" evidence="7">
    <location>
        <begin position="153"/>
        <end position="171"/>
    </location>
</feature>
<dbReference type="InterPro" id="IPR017850">
    <property type="entry name" value="Alkaline_phosphatase_core_sf"/>
</dbReference>
<dbReference type="InterPro" id="IPR040423">
    <property type="entry name" value="PEA_transferase"/>
</dbReference>
<feature type="transmembrane region" description="Helical" evidence="7">
    <location>
        <begin position="21"/>
        <end position="42"/>
    </location>
</feature>
<dbReference type="InterPro" id="IPR000917">
    <property type="entry name" value="Sulfatase_N"/>
</dbReference>
<keyword evidence="2" id="KW-1003">Cell membrane</keyword>
<evidence type="ECO:0000313" key="9">
    <source>
        <dbReference type="EMBL" id="QRJ65791.1"/>
    </source>
</evidence>
<feature type="domain" description="Sulfatase N-terminal" evidence="8">
    <location>
        <begin position="240"/>
        <end position="527"/>
    </location>
</feature>
<feature type="transmembrane region" description="Helical" evidence="7">
    <location>
        <begin position="122"/>
        <end position="141"/>
    </location>
</feature>
<evidence type="ECO:0000259" key="8">
    <source>
        <dbReference type="Pfam" id="PF00884"/>
    </source>
</evidence>
<dbReference type="EMBL" id="CP064781">
    <property type="protein sequence ID" value="QRJ65791.1"/>
    <property type="molecule type" value="Genomic_DNA"/>
</dbReference>
<feature type="transmembrane region" description="Helical" evidence="7">
    <location>
        <begin position="48"/>
        <end position="65"/>
    </location>
</feature>
<dbReference type="Proteomes" id="UP000663444">
    <property type="component" value="Chromosome"/>
</dbReference>
<keyword evidence="10" id="KW-1185">Reference proteome</keyword>
<keyword evidence="6 7" id="KW-0472">Membrane</keyword>
<evidence type="ECO:0000256" key="6">
    <source>
        <dbReference type="ARBA" id="ARBA00023136"/>
    </source>
</evidence>
<dbReference type="PANTHER" id="PTHR30443:SF2">
    <property type="entry name" value="PHOSPHOETHANOLAMINE TRANSFERASE EPTC"/>
    <property type="match status" value="1"/>
</dbReference>
<sequence length="574" mass="64676">MAQTARRARTEDRIDWRALARAYLFFWYFSGVSHLLLLASGATGFFPFRQGLLVSALWLVPLLLLPRHGRRIAALVGAVLWACSLVNLGYFAIYGQEFSQSALYIVFESNPAEAGEYLGNYFAWWMPPAALAYTAGAVWLWRGLRPLAMPRRQAWAIVALVLLVVFLPATLKTARKRSLLSEAWAESVMNRLEPAVPWQFAFGLVRYEEQLAQMQSLLEKNKSLPPLAKLVDANGGLPATLVLVIGESTNRQHMGLYGYARDTSPQLQALHGQLTAFDNVIASRPYTIETLQQALTFADQENPDLHLSRPSLMNLMKQAGYKTYWITNQQTLSKRNTMLTNFSEQTDEQVYLNHTRSQNSYQFDGNVLTPFARILGDAAERRFIVVHLLGTHMRYEYRYPPEFEHFKDASGLPGWVGDKHLAMINHYDNAVRYNDFVVASLVERLAAAGGRSLMLYFADHGEDVYDTPPHDFIGRNEASPTPAMYTVPFLLWRSPEWQAAHPRSFAGQTGRLYQTAHLIHTWADLAGLSFDGYDPTKSVVNERFKERPLWVGAPGSAKGLVDLRPMLAGGGRGR</sequence>
<evidence type="ECO:0000256" key="1">
    <source>
        <dbReference type="ARBA" id="ARBA00004651"/>
    </source>
</evidence>
<evidence type="ECO:0000256" key="4">
    <source>
        <dbReference type="ARBA" id="ARBA00022692"/>
    </source>
</evidence>
<dbReference type="Gene3D" id="3.40.720.10">
    <property type="entry name" value="Alkaline Phosphatase, subunit A"/>
    <property type="match status" value="1"/>
</dbReference>
<organism evidence="9 10">
    <name type="scientific">Azospira restricta</name>
    <dbReference type="NCBI Taxonomy" id="404405"/>
    <lineage>
        <taxon>Bacteria</taxon>
        <taxon>Pseudomonadati</taxon>
        <taxon>Pseudomonadota</taxon>
        <taxon>Betaproteobacteria</taxon>
        <taxon>Rhodocyclales</taxon>
        <taxon>Rhodocyclaceae</taxon>
        <taxon>Azospira</taxon>
    </lineage>
</organism>
<dbReference type="NCBIfam" id="NF007933">
    <property type="entry name" value="PRK10649.1"/>
    <property type="match status" value="1"/>
</dbReference>
<dbReference type="PANTHER" id="PTHR30443">
    <property type="entry name" value="INNER MEMBRANE PROTEIN"/>
    <property type="match status" value="1"/>
</dbReference>
<keyword evidence="5 7" id="KW-1133">Transmembrane helix</keyword>
<dbReference type="GO" id="GO:0016776">
    <property type="term" value="F:phosphotransferase activity, phosphate group as acceptor"/>
    <property type="evidence" value="ECO:0007669"/>
    <property type="project" value="TreeGrafter"/>
</dbReference>
<evidence type="ECO:0000256" key="7">
    <source>
        <dbReference type="SAM" id="Phobius"/>
    </source>
</evidence>
<dbReference type="KEGG" id="ares:IWH25_17555"/>
<dbReference type="AlphaFoldDB" id="A0A974SSK8"/>
<evidence type="ECO:0000256" key="2">
    <source>
        <dbReference type="ARBA" id="ARBA00022475"/>
    </source>
</evidence>
<comment type="subcellular location">
    <subcellularLocation>
        <location evidence="1">Cell membrane</location>
        <topology evidence="1">Multi-pass membrane protein</topology>
    </subcellularLocation>
</comment>
<accession>A0A974SSK8</accession>
<feature type="transmembrane region" description="Helical" evidence="7">
    <location>
        <begin position="72"/>
        <end position="93"/>
    </location>
</feature>
<dbReference type="GO" id="GO:0009244">
    <property type="term" value="P:lipopolysaccharide core region biosynthetic process"/>
    <property type="evidence" value="ECO:0007669"/>
    <property type="project" value="TreeGrafter"/>
</dbReference>
<evidence type="ECO:0000313" key="10">
    <source>
        <dbReference type="Proteomes" id="UP000663444"/>
    </source>
</evidence>
<dbReference type="CDD" id="cd16017">
    <property type="entry name" value="LptA"/>
    <property type="match status" value="1"/>
</dbReference>
<keyword evidence="3 9" id="KW-0808">Transferase</keyword>
<dbReference type="InterPro" id="IPR058130">
    <property type="entry name" value="PEA_transf_C"/>
</dbReference>
<proteinExistence type="predicted"/>